<dbReference type="PATRIC" id="fig|759620.7.peg.21"/>
<name>A0A075TXF3_9LACO</name>
<evidence type="ECO:0000313" key="8">
    <source>
        <dbReference type="EMBL" id="AIM62273.1"/>
    </source>
</evidence>
<evidence type="ECO:0000256" key="5">
    <source>
        <dbReference type="ARBA" id="ARBA00022989"/>
    </source>
</evidence>
<reference evidence="8 9" key="1">
    <citation type="journal article" date="2014" name="Genome Announc.">
        <title>Complete Genome Sequences of Fish Pathogenic Weissella ceti Strains WS74 and WS105.</title>
        <authorList>
            <person name="Figueiredo H.C."/>
            <person name="Leal C.A."/>
            <person name="Dorella F.A."/>
            <person name="Carvalho A.F."/>
            <person name="Soares S.C."/>
            <person name="Pereira F.L."/>
            <person name="Azevedo V.A."/>
        </authorList>
    </citation>
    <scope>NUCLEOTIDE SEQUENCE [LARGE SCALE GENOMIC DNA]</scope>
    <source>
        <strain evidence="8 9">WS74</strain>
    </source>
</reference>
<feature type="transmembrane region" description="Helical" evidence="7">
    <location>
        <begin position="191"/>
        <end position="209"/>
    </location>
</feature>
<reference evidence="9" key="2">
    <citation type="submission" date="2014-08" db="EMBL/GenBank/DDBJ databases">
        <title>Complete genome of Weissella ceti strain WS74 isolated from diseased rainbow trout in Brazil.</title>
        <authorList>
            <person name="Figueiredo H.C.P."/>
            <person name="Leal C.A.G."/>
            <person name="Pereira F.L."/>
            <person name="Soares S.C."/>
            <person name="Dorella F.A."/>
            <person name="Carvalho A.F."/>
            <person name="Azevedo V.A.C."/>
        </authorList>
    </citation>
    <scope>NUCLEOTIDE SEQUENCE [LARGE SCALE GENOMIC DNA]</scope>
    <source>
        <strain evidence="9">WS74</strain>
    </source>
</reference>
<feature type="transmembrane region" description="Helical" evidence="7">
    <location>
        <begin position="99"/>
        <end position="117"/>
    </location>
</feature>
<dbReference type="EMBL" id="CP009223">
    <property type="protein sequence ID" value="AIM62273.1"/>
    <property type="molecule type" value="Genomic_DNA"/>
</dbReference>
<dbReference type="InterPro" id="IPR006043">
    <property type="entry name" value="NCS2"/>
</dbReference>
<organism evidence="8 9">
    <name type="scientific">Weissella ceti</name>
    <dbReference type="NCBI Taxonomy" id="759620"/>
    <lineage>
        <taxon>Bacteria</taxon>
        <taxon>Bacillati</taxon>
        <taxon>Bacillota</taxon>
        <taxon>Bacilli</taxon>
        <taxon>Lactobacillales</taxon>
        <taxon>Lactobacillaceae</taxon>
        <taxon>Weissella</taxon>
    </lineage>
</organism>
<proteinExistence type="inferred from homology"/>
<dbReference type="Proteomes" id="UP000029079">
    <property type="component" value="Chromosome"/>
</dbReference>
<dbReference type="Pfam" id="PF00860">
    <property type="entry name" value="Xan_ur_permease"/>
    <property type="match status" value="1"/>
</dbReference>
<evidence type="ECO:0000256" key="7">
    <source>
        <dbReference type="SAM" id="Phobius"/>
    </source>
</evidence>
<feature type="transmembrane region" description="Helical" evidence="7">
    <location>
        <begin position="46"/>
        <end position="66"/>
    </location>
</feature>
<dbReference type="OrthoDB" id="9808458at2"/>
<dbReference type="AlphaFoldDB" id="A0A075TXF3"/>
<sequence>MQFFQLTQNGTTLRKEITAGFTTFISMSYILFVQPEMLSQAGMDKGAVFTATALVTIFGTLMMALIANMPIAVSTGMGINSAFVFSVVIQQGYSWQEALSAMLLAGILYTIVVLTPARDWIINIFPSDLKAAISAGIGLLIATIGLTGSGLIVADPATFTTLGDLTAPLSLLTIAGILISFTLFYYRIPGAIFVGMLITALIGLFTGLIQQPTTLVSSVPSMAPTFGQAVTHLPDVMNWHILPIVITFFLVPFFDTTGTILGVQGAMKSDRGTNKSLFASSLGNLSSSIFGTSPATAFVESTAGVSAGGRTGLTSVVVAGLFGLSLFFSPLLTVITPHITASALIVVGVLMLGNLKEIDWSNFKIAASAFLIVLGMPLTHSISDGILLGGVIYLVLSLVDWTLSKVRSR</sequence>
<feature type="transmembrane region" description="Helical" evidence="7">
    <location>
        <begin position="165"/>
        <end position="186"/>
    </location>
</feature>
<feature type="transmembrane region" description="Helical" evidence="7">
    <location>
        <begin position="129"/>
        <end position="153"/>
    </location>
</feature>
<evidence type="ECO:0000256" key="4">
    <source>
        <dbReference type="ARBA" id="ARBA00022692"/>
    </source>
</evidence>
<gene>
    <name evidence="8" type="ORF">WS74_0021</name>
</gene>
<feature type="transmembrane region" description="Helical" evidence="7">
    <location>
        <begin position="241"/>
        <end position="263"/>
    </location>
</feature>
<dbReference type="GO" id="GO:0005886">
    <property type="term" value="C:plasma membrane"/>
    <property type="evidence" value="ECO:0007669"/>
    <property type="project" value="TreeGrafter"/>
</dbReference>
<evidence type="ECO:0000313" key="9">
    <source>
        <dbReference type="Proteomes" id="UP000029079"/>
    </source>
</evidence>
<dbReference type="KEGG" id="wci:WS105_0022"/>
<keyword evidence="6 7" id="KW-0472">Membrane</keyword>
<dbReference type="GO" id="GO:0005345">
    <property type="term" value="F:purine nucleobase transmembrane transporter activity"/>
    <property type="evidence" value="ECO:0007669"/>
    <property type="project" value="TreeGrafter"/>
</dbReference>
<evidence type="ECO:0000256" key="6">
    <source>
        <dbReference type="ARBA" id="ARBA00023136"/>
    </source>
</evidence>
<feature type="transmembrane region" description="Helical" evidence="7">
    <location>
        <begin position="17"/>
        <end position="34"/>
    </location>
</feature>
<dbReference type="KEGG" id="wct:WS74_0021"/>
<dbReference type="STRING" id="759620.WS105_0022"/>
<feature type="transmembrane region" description="Helical" evidence="7">
    <location>
        <begin position="73"/>
        <end position="93"/>
    </location>
</feature>
<protein>
    <submittedName>
        <fullName evidence="8">PbuG_1 protein</fullName>
    </submittedName>
</protein>
<dbReference type="RefSeq" id="WP_009495723.1">
    <property type="nucleotide sequence ID" value="NZ_CP009223.1"/>
</dbReference>
<feature type="transmembrane region" description="Helical" evidence="7">
    <location>
        <begin position="385"/>
        <end position="403"/>
    </location>
</feature>
<dbReference type="PANTHER" id="PTHR43337">
    <property type="entry name" value="XANTHINE/URACIL PERMEASE C887.17-RELATED"/>
    <property type="match status" value="1"/>
</dbReference>
<keyword evidence="5 7" id="KW-1133">Transmembrane helix</keyword>
<keyword evidence="9" id="KW-1185">Reference proteome</keyword>
<comment type="similarity">
    <text evidence="2">Belongs to the nucleobase:cation symporter-2 (NCS2) (TC 2.A.40) family. Azg-like subfamily.</text>
</comment>
<keyword evidence="4 7" id="KW-0812">Transmembrane</keyword>
<feature type="transmembrane region" description="Helical" evidence="7">
    <location>
        <begin position="362"/>
        <end position="379"/>
    </location>
</feature>
<evidence type="ECO:0000256" key="2">
    <source>
        <dbReference type="ARBA" id="ARBA00005697"/>
    </source>
</evidence>
<dbReference type="KEGG" id="wce:WS08_0022"/>
<dbReference type="InterPro" id="IPR045018">
    <property type="entry name" value="Azg-like"/>
</dbReference>
<accession>A0A075TXF3</accession>
<evidence type="ECO:0000256" key="3">
    <source>
        <dbReference type="ARBA" id="ARBA00022448"/>
    </source>
</evidence>
<feature type="transmembrane region" description="Helical" evidence="7">
    <location>
        <begin position="335"/>
        <end position="355"/>
    </location>
</feature>
<dbReference type="PANTHER" id="PTHR43337:SF11">
    <property type="entry name" value="GUANINE_HYPOXANTHINE PERMEASE PBUG"/>
    <property type="match status" value="1"/>
</dbReference>
<evidence type="ECO:0000256" key="1">
    <source>
        <dbReference type="ARBA" id="ARBA00004141"/>
    </source>
</evidence>
<comment type="subcellular location">
    <subcellularLocation>
        <location evidence="1">Membrane</location>
        <topology evidence="1">Multi-pass membrane protein</topology>
    </subcellularLocation>
</comment>
<keyword evidence="3" id="KW-0813">Transport</keyword>